<dbReference type="AlphaFoldDB" id="A0A316UNB1"/>
<dbReference type="EMBL" id="KZ819670">
    <property type="protein sequence ID" value="PWN26756.1"/>
    <property type="molecule type" value="Genomic_DNA"/>
</dbReference>
<proteinExistence type="inferred from homology"/>
<sequence length="388" mass="41006">MSSLKNIVIVGASGGIYAARALEKTLPKSHRIVLIEKNDYAWYHPATLRASTMPSAEDLAFQDLSKVFPSSSQHIVLSGTEVTHLAEKSVTISKEFEGSTTVSFEYAILVTGANHYAPSEPSDRSKEGAVEGLKKAMAGAKDAKSVLVVGGGPLGIEYVGEVKHQYPDKKVTLVSKSSSLISGFNPKMGKALEKTMKNKGVDLRMGASIDVPSDVPSATLLPSPRSFTIVPAEGSGDASPSEVEADFVVVATGGRPNTSLISNSGHPNALNDVGAIRVDPATLRLTEPALGFYFAYGDCCDAPGPKTFVSMKGQAPVVAAQVASLVAGKGKASKSTWKEPPQIMMVSFGPKDGQGVLFGWTVPAWFVALVKSRELFVSSWKQEYLGKA</sequence>
<dbReference type="OrthoDB" id="202203at2759"/>
<dbReference type="SUPFAM" id="SSF51905">
    <property type="entry name" value="FAD/NAD(P)-binding domain"/>
    <property type="match status" value="1"/>
</dbReference>
<evidence type="ECO:0000256" key="1">
    <source>
        <dbReference type="ARBA" id="ARBA00006442"/>
    </source>
</evidence>
<name>A0A316UNB1_9BASI</name>
<reference evidence="6 7" key="1">
    <citation type="journal article" date="2018" name="Mol. Biol. Evol.">
        <title>Broad Genomic Sampling Reveals a Smut Pathogenic Ancestry of the Fungal Clade Ustilaginomycotina.</title>
        <authorList>
            <person name="Kijpornyongpan T."/>
            <person name="Mondo S.J."/>
            <person name="Barry K."/>
            <person name="Sandor L."/>
            <person name="Lee J."/>
            <person name="Lipzen A."/>
            <person name="Pangilinan J."/>
            <person name="LaButti K."/>
            <person name="Hainaut M."/>
            <person name="Henrissat B."/>
            <person name="Grigoriev I.V."/>
            <person name="Spatafora J.W."/>
            <person name="Aime M.C."/>
        </authorList>
    </citation>
    <scope>NUCLEOTIDE SEQUENCE [LARGE SCALE GENOMIC DNA]</scope>
    <source>
        <strain evidence="6 7">MCA 5214</strain>
    </source>
</reference>
<dbReference type="GO" id="GO:0050660">
    <property type="term" value="F:flavin adenine dinucleotide binding"/>
    <property type="evidence" value="ECO:0007669"/>
    <property type="project" value="TreeGrafter"/>
</dbReference>
<feature type="domain" description="FAD/NAD(P)-binding" evidence="5">
    <location>
        <begin position="6"/>
        <end position="307"/>
    </location>
</feature>
<dbReference type="Proteomes" id="UP000245884">
    <property type="component" value="Unassembled WGS sequence"/>
</dbReference>
<dbReference type="GO" id="GO:0004174">
    <property type="term" value="F:electron-transferring-flavoprotein dehydrogenase activity"/>
    <property type="evidence" value="ECO:0007669"/>
    <property type="project" value="TreeGrafter"/>
</dbReference>
<dbReference type="PANTHER" id="PTHR43735:SF3">
    <property type="entry name" value="FERROPTOSIS SUPPRESSOR PROTEIN 1"/>
    <property type="match status" value="1"/>
</dbReference>
<protein>
    <submittedName>
        <fullName evidence="6">FAD/NAD(P)-binding domain-containing protein</fullName>
    </submittedName>
</protein>
<keyword evidence="2" id="KW-0285">Flavoprotein</keyword>
<evidence type="ECO:0000256" key="4">
    <source>
        <dbReference type="ARBA" id="ARBA00023002"/>
    </source>
</evidence>
<dbReference type="Pfam" id="PF07992">
    <property type="entry name" value="Pyr_redox_2"/>
    <property type="match status" value="1"/>
</dbReference>
<evidence type="ECO:0000313" key="6">
    <source>
        <dbReference type="EMBL" id="PWN26756.1"/>
    </source>
</evidence>
<dbReference type="PRINTS" id="PR00368">
    <property type="entry name" value="FADPNR"/>
</dbReference>
<dbReference type="GO" id="GO:0005737">
    <property type="term" value="C:cytoplasm"/>
    <property type="evidence" value="ECO:0007669"/>
    <property type="project" value="TreeGrafter"/>
</dbReference>
<keyword evidence="3" id="KW-0274">FAD</keyword>
<dbReference type="InterPro" id="IPR036188">
    <property type="entry name" value="FAD/NAD-bd_sf"/>
</dbReference>
<dbReference type="PRINTS" id="PR00411">
    <property type="entry name" value="PNDRDTASEI"/>
</dbReference>
<accession>A0A316UNB1</accession>
<evidence type="ECO:0000256" key="3">
    <source>
        <dbReference type="ARBA" id="ARBA00022827"/>
    </source>
</evidence>
<dbReference type="PANTHER" id="PTHR43735">
    <property type="entry name" value="APOPTOSIS-INDUCING FACTOR 1"/>
    <property type="match status" value="1"/>
</dbReference>
<organism evidence="6 7">
    <name type="scientific">Jaminaea rosea</name>
    <dbReference type="NCBI Taxonomy" id="1569628"/>
    <lineage>
        <taxon>Eukaryota</taxon>
        <taxon>Fungi</taxon>
        <taxon>Dikarya</taxon>
        <taxon>Basidiomycota</taxon>
        <taxon>Ustilaginomycotina</taxon>
        <taxon>Exobasidiomycetes</taxon>
        <taxon>Microstromatales</taxon>
        <taxon>Microstromatales incertae sedis</taxon>
        <taxon>Jaminaea</taxon>
    </lineage>
</organism>
<dbReference type="Gene3D" id="3.50.50.100">
    <property type="match status" value="1"/>
</dbReference>
<evidence type="ECO:0000259" key="5">
    <source>
        <dbReference type="Pfam" id="PF07992"/>
    </source>
</evidence>
<gene>
    <name evidence="6" type="ORF">BDZ90DRAFT_232871</name>
</gene>
<evidence type="ECO:0000256" key="2">
    <source>
        <dbReference type="ARBA" id="ARBA00022630"/>
    </source>
</evidence>
<comment type="similarity">
    <text evidence="1">Belongs to the FAD-dependent oxidoreductase family.</text>
</comment>
<keyword evidence="7" id="KW-1185">Reference proteome</keyword>
<dbReference type="GeneID" id="37028242"/>
<keyword evidence="4" id="KW-0560">Oxidoreductase</keyword>
<dbReference type="InterPro" id="IPR023753">
    <property type="entry name" value="FAD/NAD-binding_dom"/>
</dbReference>
<evidence type="ECO:0000313" key="7">
    <source>
        <dbReference type="Proteomes" id="UP000245884"/>
    </source>
</evidence>
<dbReference type="STRING" id="1569628.A0A316UNB1"/>
<dbReference type="RefSeq" id="XP_025361368.1">
    <property type="nucleotide sequence ID" value="XM_025506419.1"/>
</dbReference>